<dbReference type="PANTHER" id="PTHR13980">
    <property type="entry name" value="CDC68 RELATED"/>
    <property type="match status" value="1"/>
</dbReference>
<dbReference type="Pfam" id="PF08644">
    <property type="entry name" value="SPT16"/>
    <property type="match status" value="1"/>
</dbReference>
<dbReference type="EMBL" id="UYRR01004180">
    <property type="protein sequence ID" value="VDK20824.1"/>
    <property type="molecule type" value="Genomic_DNA"/>
</dbReference>
<feature type="domain" description="FACT complex subunit SPT16 middle" evidence="3">
    <location>
        <begin position="67"/>
        <end position="223"/>
    </location>
</feature>
<dbReference type="GO" id="GO:0035101">
    <property type="term" value="C:FACT complex"/>
    <property type="evidence" value="ECO:0007669"/>
    <property type="project" value="UniProtKB-UniRule"/>
</dbReference>
<dbReference type="AlphaFoldDB" id="A0A0M3J682"/>
<dbReference type="WBParaSite" id="ASIM_0000306701-mRNA-1">
    <property type="protein sequence ID" value="ASIM_0000306701-mRNA-1"/>
    <property type="gene ID" value="ASIM_0000306701"/>
</dbReference>
<dbReference type="SMART" id="SM01286">
    <property type="entry name" value="SPT16"/>
    <property type="match status" value="1"/>
</dbReference>
<keyword evidence="1" id="KW-0234">DNA repair</keyword>
<evidence type="ECO:0000313" key="5">
    <source>
        <dbReference type="Proteomes" id="UP000267096"/>
    </source>
</evidence>
<proteinExistence type="inferred from homology"/>
<feature type="compositionally biased region" description="Basic and acidic residues" evidence="2">
    <location>
        <begin position="25"/>
        <end position="42"/>
    </location>
</feature>
<evidence type="ECO:0000313" key="4">
    <source>
        <dbReference type="EMBL" id="VDK20824.1"/>
    </source>
</evidence>
<dbReference type="Proteomes" id="UP000267096">
    <property type="component" value="Unassembled WGS sequence"/>
</dbReference>
<evidence type="ECO:0000259" key="3">
    <source>
        <dbReference type="SMART" id="SM01286"/>
    </source>
</evidence>
<name>A0A0M3J682_ANISI</name>
<reference evidence="6" key="1">
    <citation type="submission" date="2017-02" db="UniProtKB">
        <authorList>
            <consortium name="WormBaseParasite"/>
        </authorList>
    </citation>
    <scope>IDENTIFICATION</scope>
</reference>
<protein>
    <recommendedName>
        <fullName evidence="1">FACT complex subunit</fullName>
    </recommendedName>
</protein>
<comment type="similarity">
    <text evidence="1">Belongs to the peptidase M24 family. SPT16 subfamily.</text>
</comment>
<feature type="region of interest" description="Disordered" evidence="2">
    <location>
        <begin position="25"/>
        <end position="45"/>
    </location>
</feature>
<keyword evidence="1" id="KW-0804">Transcription</keyword>
<dbReference type="GO" id="GO:0031491">
    <property type="term" value="F:nucleosome binding"/>
    <property type="evidence" value="ECO:0007669"/>
    <property type="project" value="TreeGrafter"/>
</dbReference>
<comment type="subcellular location">
    <subcellularLocation>
        <location evidence="1">Nucleus</location>
    </subcellularLocation>
    <subcellularLocation>
        <location evidence="1">Chromosome</location>
    </subcellularLocation>
</comment>
<evidence type="ECO:0000256" key="1">
    <source>
        <dbReference type="RuleBase" id="RU367052"/>
    </source>
</evidence>
<evidence type="ECO:0000256" key="2">
    <source>
        <dbReference type="SAM" id="MobiDB-lite"/>
    </source>
</evidence>
<reference evidence="4 5" key="2">
    <citation type="submission" date="2018-11" db="EMBL/GenBank/DDBJ databases">
        <authorList>
            <consortium name="Pathogen Informatics"/>
        </authorList>
    </citation>
    <scope>NUCLEOTIDE SEQUENCE [LARGE SCALE GENOMIC DNA]</scope>
</reference>
<dbReference type="Gene3D" id="2.30.29.210">
    <property type="entry name" value="FACT complex subunit Spt16p/Cdc68p"/>
    <property type="match status" value="1"/>
</dbReference>
<evidence type="ECO:0000313" key="6">
    <source>
        <dbReference type="WBParaSite" id="ASIM_0000306701-mRNA-1"/>
    </source>
</evidence>
<keyword evidence="5" id="KW-1185">Reference proteome</keyword>
<dbReference type="GO" id="GO:0006281">
    <property type="term" value="P:DNA repair"/>
    <property type="evidence" value="ECO:0007669"/>
    <property type="project" value="UniProtKB-UniRule"/>
</dbReference>
<keyword evidence="1" id="KW-0235">DNA replication</keyword>
<dbReference type="GO" id="GO:0006368">
    <property type="term" value="P:transcription elongation by RNA polymerase II"/>
    <property type="evidence" value="ECO:0007669"/>
    <property type="project" value="TreeGrafter"/>
</dbReference>
<dbReference type="InterPro" id="IPR013953">
    <property type="entry name" value="FACT_SPT16_M"/>
</dbReference>
<dbReference type="InterPro" id="IPR040258">
    <property type="entry name" value="Spt16"/>
</dbReference>
<keyword evidence="1" id="KW-0805">Transcription regulation</keyword>
<comment type="subunit">
    <text evidence="1">Component of the FACT complex.</text>
</comment>
<dbReference type="Gene3D" id="2.30.29.150">
    <property type="match status" value="1"/>
</dbReference>
<dbReference type="GO" id="GO:0006260">
    <property type="term" value="P:DNA replication"/>
    <property type="evidence" value="ECO:0007669"/>
    <property type="project" value="UniProtKB-KW"/>
</dbReference>
<organism evidence="6">
    <name type="scientific">Anisakis simplex</name>
    <name type="common">Herring worm</name>
    <dbReference type="NCBI Taxonomy" id="6269"/>
    <lineage>
        <taxon>Eukaryota</taxon>
        <taxon>Metazoa</taxon>
        <taxon>Ecdysozoa</taxon>
        <taxon>Nematoda</taxon>
        <taxon>Chromadorea</taxon>
        <taxon>Rhabditida</taxon>
        <taxon>Spirurina</taxon>
        <taxon>Ascaridomorpha</taxon>
        <taxon>Ascaridoidea</taxon>
        <taxon>Anisakidae</taxon>
        <taxon>Anisakis</taxon>
        <taxon>Anisakis simplex complex</taxon>
    </lineage>
</organism>
<sequence>MIWNKTTNEDKRKEHQKELAKRLNETAKERLAEQTGKKDTKTVKKSNVSYKSYEKFPKEPEVDKLNIYVDRRHDSIILPVFGVPVPFHISMIKNTSQSIEGDFTYLRINFMHPGSQIGKDSQQFPHPLSTYVKELTYRSSNIKEPGEINAPSNNLSTAFRLIKEMQKKFRTQEAEEREKEGAIKQDKLILSTAKGNPKLKDLFVRPNIIAKRVSGSLEAHANGE</sequence>
<dbReference type="FunFam" id="2.30.29.210:FF:000001">
    <property type="entry name" value="FACT complex subunit spt16"/>
    <property type="match status" value="1"/>
</dbReference>
<comment type="function">
    <text evidence="1">Component of the FACT complex, a general chromatin factor that acts to reorganize nucleosomes. The FACT complex is involved in multiple processes that require DNA as a template such as mRNA elongation, DNA replication and DNA repair. During transcription elongation the FACT complex acts as a histone chaperone that both destabilizes and restores nucleosomal structure. It facilitates the passage of RNA polymerase II and transcription by promoting the dissociation of one histone H2A-H2B dimer from the nucleosome, then subsequently promotes the reestablishment of the nucleosome following the passage of RNA polymerase II.</text>
</comment>
<keyword evidence="1" id="KW-0539">Nucleus</keyword>
<accession>A0A0M3J682</accession>
<gene>
    <name evidence="4" type="ORF">ASIM_LOCUS2914</name>
</gene>
<dbReference type="PANTHER" id="PTHR13980:SF15">
    <property type="entry name" value="FACT COMPLEX SUBUNIT SPT16"/>
    <property type="match status" value="1"/>
</dbReference>
<keyword evidence="1" id="KW-0227">DNA damage</keyword>
<keyword evidence="1" id="KW-0158">Chromosome</keyword>
<dbReference type="OrthoDB" id="5853552at2759"/>